<evidence type="ECO:0000313" key="1">
    <source>
        <dbReference type="EMBL" id="KAI3727775.1"/>
    </source>
</evidence>
<evidence type="ECO:0000313" key="2">
    <source>
        <dbReference type="Proteomes" id="UP001055879"/>
    </source>
</evidence>
<dbReference type="EMBL" id="CM042051">
    <property type="protein sequence ID" value="KAI3727775.1"/>
    <property type="molecule type" value="Genomic_DNA"/>
</dbReference>
<accession>A0ACB9C0M5</accession>
<reference evidence="1 2" key="2">
    <citation type="journal article" date="2022" name="Mol. Ecol. Resour.">
        <title>The genomes of chicory, endive, great burdock and yacon provide insights into Asteraceae paleo-polyploidization history and plant inulin production.</title>
        <authorList>
            <person name="Fan W."/>
            <person name="Wang S."/>
            <person name="Wang H."/>
            <person name="Wang A."/>
            <person name="Jiang F."/>
            <person name="Liu H."/>
            <person name="Zhao H."/>
            <person name="Xu D."/>
            <person name="Zhang Y."/>
        </authorList>
    </citation>
    <scope>NUCLEOTIDE SEQUENCE [LARGE SCALE GENOMIC DNA]</scope>
    <source>
        <strain evidence="2">cv. Niubang</strain>
    </source>
</reference>
<dbReference type="Proteomes" id="UP001055879">
    <property type="component" value="Linkage Group LG05"/>
</dbReference>
<proteinExistence type="predicted"/>
<sequence>MLEVKKGSSQIRYSCWSYRSIVAWSSLERWSATVDNGVSSIQLLVNIHSIQTSMGSCWFFFVEEGNNDLPERTLEQEKRDSFDPNQLAHHPPPLITTNYLHKSVGSVHEEVKMEIEDVDGGVKTQGSGDEDVGGGGGMIE</sequence>
<protein>
    <submittedName>
        <fullName evidence="1">Uncharacterized protein</fullName>
    </submittedName>
</protein>
<reference evidence="2" key="1">
    <citation type="journal article" date="2022" name="Mol. Ecol. Resour.">
        <title>The genomes of chicory, endive, great burdock and yacon provide insights into Asteraceae palaeo-polyploidization history and plant inulin production.</title>
        <authorList>
            <person name="Fan W."/>
            <person name="Wang S."/>
            <person name="Wang H."/>
            <person name="Wang A."/>
            <person name="Jiang F."/>
            <person name="Liu H."/>
            <person name="Zhao H."/>
            <person name="Xu D."/>
            <person name="Zhang Y."/>
        </authorList>
    </citation>
    <scope>NUCLEOTIDE SEQUENCE [LARGE SCALE GENOMIC DNA]</scope>
    <source>
        <strain evidence="2">cv. Niubang</strain>
    </source>
</reference>
<gene>
    <name evidence="1" type="ORF">L6452_16395</name>
</gene>
<name>A0ACB9C0M5_ARCLA</name>
<comment type="caution">
    <text evidence="1">The sequence shown here is derived from an EMBL/GenBank/DDBJ whole genome shotgun (WGS) entry which is preliminary data.</text>
</comment>
<organism evidence="1 2">
    <name type="scientific">Arctium lappa</name>
    <name type="common">Greater burdock</name>
    <name type="synonym">Lappa major</name>
    <dbReference type="NCBI Taxonomy" id="4217"/>
    <lineage>
        <taxon>Eukaryota</taxon>
        <taxon>Viridiplantae</taxon>
        <taxon>Streptophyta</taxon>
        <taxon>Embryophyta</taxon>
        <taxon>Tracheophyta</taxon>
        <taxon>Spermatophyta</taxon>
        <taxon>Magnoliopsida</taxon>
        <taxon>eudicotyledons</taxon>
        <taxon>Gunneridae</taxon>
        <taxon>Pentapetalae</taxon>
        <taxon>asterids</taxon>
        <taxon>campanulids</taxon>
        <taxon>Asterales</taxon>
        <taxon>Asteraceae</taxon>
        <taxon>Carduoideae</taxon>
        <taxon>Cardueae</taxon>
        <taxon>Arctiinae</taxon>
        <taxon>Arctium</taxon>
    </lineage>
</organism>
<keyword evidence="2" id="KW-1185">Reference proteome</keyword>